<organism evidence="1 2">
    <name type="scientific">Campylobacter jejuni subsp. jejuni serotype O:23/36 (strain 81-176)</name>
    <dbReference type="NCBI Taxonomy" id="354242"/>
    <lineage>
        <taxon>Bacteria</taxon>
        <taxon>Pseudomonadati</taxon>
        <taxon>Campylobacterota</taxon>
        <taxon>Epsilonproteobacteria</taxon>
        <taxon>Campylobacterales</taxon>
        <taxon>Campylobacteraceae</taxon>
        <taxon>Campylobacter</taxon>
    </lineage>
</organism>
<dbReference type="RefSeq" id="WP_002854367.1">
    <property type="nucleotide sequence ID" value="NC_008787.1"/>
</dbReference>
<protein>
    <recommendedName>
        <fullName evidence="3">DUF452 family protein</fullName>
    </recommendedName>
</protein>
<dbReference type="InterPro" id="IPR007398">
    <property type="entry name" value="BioG"/>
</dbReference>
<accession>A0A0H3PC30</accession>
<dbReference type="Proteomes" id="UP000000646">
    <property type="component" value="Chromosome"/>
</dbReference>
<evidence type="ECO:0000313" key="1">
    <source>
        <dbReference type="EMBL" id="EAQ73418.1"/>
    </source>
</evidence>
<dbReference type="AlphaFoldDB" id="A0A0H3PC30"/>
<dbReference type="EMBL" id="CP000538">
    <property type="protein sequence ID" value="EAQ73418.1"/>
    <property type="molecule type" value="Genomic_DNA"/>
</dbReference>
<evidence type="ECO:0008006" key="3">
    <source>
        <dbReference type="Google" id="ProtNLM"/>
    </source>
</evidence>
<dbReference type="Pfam" id="PF04301">
    <property type="entry name" value="BioG"/>
    <property type="match status" value="1"/>
</dbReference>
<sequence>MKISNLIQNENSQELILVFGGFASHPSHFAHLKSDKNVVLVYDYENLDFKFDLKSFSKITLIAFSMGVCVASRVLKDIEFSQKIAINGTPFGIDKLKGIHPAIFAKQIKKFDLTAFKKSLFKERKNEAKNFIFKDEKDLKTELEKLFEFASKECNENFIWDKIYSSNNDEIFPQNALKNTFSKLIFLNEPHFAFFHFKTWDEI</sequence>
<gene>
    <name evidence="1" type="ordered locus">CJJ81176_0327</name>
</gene>
<dbReference type="ESTHER" id="camjr-q5hwg6">
    <property type="family name" value="BioG_Pimeloyl-ACP-methyl-esterase"/>
</dbReference>
<evidence type="ECO:0000313" key="2">
    <source>
        <dbReference type="Proteomes" id="UP000000646"/>
    </source>
</evidence>
<dbReference type="KEGG" id="cjj:CJJ81176_0327"/>
<reference evidence="2" key="1">
    <citation type="submission" date="2006-12" db="EMBL/GenBank/DDBJ databases">
        <authorList>
            <person name="Fouts D.E."/>
            <person name="Nelson K.E."/>
            <person name="Sebastian Y."/>
        </authorList>
    </citation>
    <scope>NUCLEOTIDE SEQUENCE [LARGE SCALE GENOMIC DNA]</scope>
    <source>
        <strain evidence="2">81-176</strain>
    </source>
</reference>
<dbReference type="eggNOG" id="COG2830">
    <property type="taxonomic scope" value="Bacteria"/>
</dbReference>
<proteinExistence type="predicted"/>
<dbReference type="HOGENOM" id="CLU_085983_0_0_7"/>
<name>A0A0H3PC30_CAMJJ</name>